<proteinExistence type="predicted"/>
<dbReference type="EMBL" id="CAJOBI010141671">
    <property type="protein sequence ID" value="CAF4770652.1"/>
    <property type="molecule type" value="Genomic_DNA"/>
</dbReference>
<organism evidence="1 2">
    <name type="scientific">Rotaria magnacalcarata</name>
    <dbReference type="NCBI Taxonomy" id="392030"/>
    <lineage>
        <taxon>Eukaryota</taxon>
        <taxon>Metazoa</taxon>
        <taxon>Spiralia</taxon>
        <taxon>Gnathifera</taxon>
        <taxon>Rotifera</taxon>
        <taxon>Eurotatoria</taxon>
        <taxon>Bdelloidea</taxon>
        <taxon>Philodinida</taxon>
        <taxon>Philodinidae</taxon>
        <taxon>Rotaria</taxon>
    </lineage>
</organism>
<dbReference type="AlphaFoldDB" id="A0A8S3AWV9"/>
<accession>A0A8S3AWV9</accession>
<comment type="caution">
    <text evidence="1">The sequence shown here is derived from an EMBL/GenBank/DDBJ whole genome shotgun (WGS) entry which is preliminary data.</text>
</comment>
<sequence length="81" mass="8921">QRFSSAITHASPNVVSTIPLINEASNETTQMISTMIPISSELTNEIDNNQQDTTEYQPTYAYQVPQQSNVGSESVFLPESV</sequence>
<feature type="non-terminal residue" evidence="1">
    <location>
        <position position="81"/>
    </location>
</feature>
<dbReference type="Proteomes" id="UP000676336">
    <property type="component" value="Unassembled WGS sequence"/>
</dbReference>
<name>A0A8S3AWV9_9BILA</name>
<evidence type="ECO:0000313" key="2">
    <source>
        <dbReference type="Proteomes" id="UP000676336"/>
    </source>
</evidence>
<gene>
    <name evidence="1" type="ORF">SMN809_LOCUS45920</name>
</gene>
<feature type="non-terminal residue" evidence="1">
    <location>
        <position position="1"/>
    </location>
</feature>
<reference evidence="1" key="1">
    <citation type="submission" date="2021-02" db="EMBL/GenBank/DDBJ databases">
        <authorList>
            <person name="Nowell W R."/>
        </authorList>
    </citation>
    <scope>NUCLEOTIDE SEQUENCE</scope>
</reference>
<evidence type="ECO:0000313" key="1">
    <source>
        <dbReference type="EMBL" id="CAF4770652.1"/>
    </source>
</evidence>
<protein>
    <submittedName>
        <fullName evidence="1">Uncharacterized protein</fullName>
    </submittedName>
</protein>